<feature type="non-terminal residue" evidence="2">
    <location>
        <position position="39"/>
    </location>
</feature>
<evidence type="ECO:0000256" key="1">
    <source>
        <dbReference type="SAM" id="Phobius"/>
    </source>
</evidence>
<name>A0A382V2B8_9ZZZZ</name>
<dbReference type="AlphaFoldDB" id="A0A382V2B8"/>
<protein>
    <submittedName>
        <fullName evidence="2">Uncharacterized protein</fullName>
    </submittedName>
</protein>
<keyword evidence="1" id="KW-0812">Transmembrane</keyword>
<dbReference type="EMBL" id="UINC01148589">
    <property type="protein sequence ID" value="SVD40567.1"/>
    <property type="molecule type" value="Genomic_DNA"/>
</dbReference>
<proteinExistence type="predicted"/>
<gene>
    <name evidence="2" type="ORF">METZ01_LOCUS393421</name>
</gene>
<reference evidence="2" key="1">
    <citation type="submission" date="2018-05" db="EMBL/GenBank/DDBJ databases">
        <authorList>
            <person name="Lanie J.A."/>
            <person name="Ng W.-L."/>
            <person name="Kazmierczak K.M."/>
            <person name="Andrzejewski T.M."/>
            <person name="Davidsen T.M."/>
            <person name="Wayne K.J."/>
            <person name="Tettelin H."/>
            <person name="Glass J.I."/>
            <person name="Rusch D."/>
            <person name="Podicherti R."/>
            <person name="Tsui H.-C.T."/>
            <person name="Winkler M.E."/>
        </authorList>
    </citation>
    <scope>NUCLEOTIDE SEQUENCE</scope>
</reference>
<keyword evidence="1" id="KW-0472">Membrane</keyword>
<evidence type="ECO:0000313" key="2">
    <source>
        <dbReference type="EMBL" id="SVD40567.1"/>
    </source>
</evidence>
<feature type="transmembrane region" description="Helical" evidence="1">
    <location>
        <begin position="6"/>
        <end position="26"/>
    </location>
</feature>
<sequence>MAIITTAQIAITAKVIFISFGLAAFFNQFTRSPFSKNYI</sequence>
<accession>A0A382V2B8</accession>
<organism evidence="2">
    <name type="scientific">marine metagenome</name>
    <dbReference type="NCBI Taxonomy" id="408172"/>
    <lineage>
        <taxon>unclassified sequences</taxon>
        <taxon>metagenomes</taxon>
        <taxon>ecological metagenomes</taxon>
    </lineage>
</organism>
<keyword evidence="1" id="KW-1133">Transmembrane helix</keyword>